<dbReference type="GO" id="GO:0005737">
    <property type="term" value="C:cytoplasm"/>
    <property type="evidence" value="ECO:0007669"/>
    <property type="project" value="TreeGrafter"/>
</dbReference>
<comment type="similarity">
    <text evidence="2 10">Belongs to the Orn/Lys/Arg decarboxylase class-II family.</text>
</comment>
<dbReference type="CDD" id="cd00622">
    <property type="entry name" value="PLPDE_III_ODC"/>
    <property type="match status" value="1"/>
</dbReference>
<dbReference type="FunFam" id="3.20.20.10:FF:000005">
    <property type="entry name" value="Ornithine decarboxylase"/>
    <property type="match status" value="1"/>
</dbReference>
<dbReference type="InterPro" id="IPR002433">
    <property type="entry name" value="Orn_de-COase"/>
</dbReference>
<dbReference type="InterPro" id="IPR022644">
    <property type="entry name" value="De-COase2_N"/>
</dbReference>
<dbReference type="EC" id="4.1.1.17" evidence="6"/>
<dbReference type="PRINTS" id="PR01179">
    <property type="entry name" value="ODADCRBXLASE"/>
</dbReference>
<accession>I0YJZ3</accession>
<evidence type="ECO:0000256" key="7">
    <source>
        <dbReference type="ARBA" id="ARBA00046672"/>
    </source>
</evidence>
<name>I0YJZ3_COCSC</name>
<dbReference type="Gene3D" id="3.20.20.10">
    <property type="entry name" value="Alanine racemase"/>
    <property type="match status" value="1"/>
</dbReference>
<evidence type="ECO:0000256" key="1">
    <source>
        <dbReference type="ARBA" id="ARBA00001933"/>
    </source>
</evidence>
<evidence type="ECO:0000256" key="9">
    <source>
        <dbReference type="PIRSR" id="PIRSR600183-50"/>
    </source>
</evidence>
<protein>
    <recommendedName>
        <fullName evidence="6">ornithine decarboxylase</fullName>
        <ecNumber evidence="6">4.1.1.17</ecNumber>
    </recommendedName>
</protein>
<dbReference type="OrthoDB" id="5034579at2759"/>
<dbReference type="InterPro" id="IPR022643">
    <property type="entry name" value="De-COase2_C"/>
</dbReference>
<proteinExistence type="inferred from homology"/>
<evidence type="ECO:0000313" key="14">
    <source>
        <dbReference type="Proteomes" id="UP000007264"/>
    </source>
</evidence>
<comment type="caution">
    <text evidence="13">The sequence shown here is derived from an EMBL/GenBank/DDBJ whole genome shotgun (WGS) entry which is preliminary data.</text>
</comment>
<dbReference type="GO" id="GO:0004586">
    <property type="term" value="F:ornithine decarboxylase activity"/>
    <property type="evidence" value="ECO:0007669"/>
    <property type="project" value="UniProtKB-EC"/>
</dbReference>
<dbReference type="InterPro" id="IPR009006">
    <property type="entry name" value="Ala_racemase/Decarboxylase_C"/>
</dbReference>
<keyword evidence="14" id="KW-1185">Reference proteome</keyword>
<keyword evidence="3 9" id="KW-0663">Pyridoxal phosphate</keyword>
<reference evidence="13 14" key="1">
    <citation type="journal article" date="2012" name="Genome Biol.">
        <title>The genome of the polar eukaryotic microalga coccomyxa subellipsoidea reveals traits of cold adaptation.</title>
        <authorList>
            <person name="Blanc G."/>
            <person name="Agarkova I."/>
            <person name="Grimwood J."/>
            <person name="Kuo A."/>
            <person name="Brueggeman A."/>
            <person name="Dunigan D."/>
            <person name="Gurnon J."/>
            <person name="Ladunga I."/>
            <person name="Lindquist E."/>
            <person name="Lucas S."/>
            <person name="Pangilinan J."/>
            <person name="Proschold T."/>
            <person name="Salamov A."/>
            <person name="Schmutz J."/>
            <person name="Weeks D."/>
            <person name="Yamada T."/>
            <person name="Claverie J.M."/>
            <person name="Grigoriev I."/>
            <person name="Van Etten J."/>
            <person name="Lomsadze A."/>
            <person name="Borodovsky M."/>
        </authorList>
    </citation>
    <scope>NUCLEOTIDE SEQUENCE [LARGE SCALE GENOMIC DNA]</scope>
    <source>
        <strain evidence="13 14">C-169</strain>
    </source>
</reference>
<dbReference type="SUPFAM" id="SSF50621">
    <property type="entry name" value="Alanine racemase C-terminal domain-like"/>
    <property type="match status" value="1"/>
</dbReference>
<dbReference type="GO" id="GO:0033387">
    <property type="term" value="P:putrescine biosynthetic process from arginine, via ornithine"/>
    <property type="evidence" value="ECO:0007669"/>
    <property type="project" value="UniProtKB-UniPathway"/>
</dbReference>
<dbReference type="InterPro" id="IPR000183">
    <property type="entry name" value="Orn/DAP/Arg_de-COase"/>
</dbReference>
<feature type="domain" description="Orn/DAP/Arg decarboxylase 2 N-terminal" evidence="12">
    <location>
        <begin position="9"/>
        <end position="239"/>
    </location>
</feature>
<dbReference type="AlphaFoldDB" id="I0YJZ3"/>
<dbReference type="eggNOG" id="KOG0622">
    <property type="taxonomic scope" value="Eukaryota"/>
</dbReference>
<comment type="cofactor">
    <cofactor evidence="1 9">
        <name>pyridoxal 5'-phosphate</name>
        <dbReference type="ChEBI" id="CHEBI:597326"/>
    </cofactor>
</comment>
<evidence type="ECO:0000256" key="2">
    <source>
        <dbReference type="ARBA" id="ARBA00008872"/>
    </source>
</evidence>
<evidence type="ECO:0000259" key="12">
    <source>
        <dbReference type="Pfam" id="PF02784"/>
    </source>
</evidence>
<feature type="active site" description="Proton donor" evidence="9">
    <location>
        <position position="315"/>
    </location>
</feature>
<feature type="domain" description="Orn/DAP/Arg decarboxylase 2 C-terminal" evidence="11">
    <location>
        <begin position="1"/>
        <end position="342"/>
    </location>
</feature>
<evidence type="ECO:0000256" key="5">
    <source>
        <dbReference type="ARBA" id="ARBA00034115"/>
    </source>
</evidence>
<feature type="non-terminal residue" evidence="13">
    <location>
        <position position="1"/>
    </location>
</feature>
<dbReference type="Proteomes" id="UP000007264">
    <property type="component" value="Unassembled WGS sequence"/>
</dbReference>
<evidence type="ECO:0000256" key="4">
    <source>
        <dbReference type="ARBA" id="ARBA00023239"/>
    </source>
</evidence>
<comment type="pathway">
    <text evidence="5">Amine and polyamine biosynthesis; putrescine biosynthesis via L-ornithine pathway; putrescine from L-ornithine: step 1/1.</text>
</comment>
<keyword evidence="4" id="KW-0456">Lyase</keyword>
<feature type="modified residue" description="N6-(pyridoxal phosphate)lysine" evidence="9">
    <location>
        <position position="30"/>
    </location>
</feature>
<sequence>FYVIDLGLLARLHAHFVAAMPRVTPFYAVKCMPDRAMMSTLAALGTGFDCASPAEIDAVLSLGVPPERIIYAHPVKSPAQIRHAAARRVAMTTADSSGEMEKLAHWHPTAKVLLRIRADDASALCCLGTKYGAEVADAPGILAAAAALGVDIVGVSFHVGSASRDPKAFEVAIRLARGVFDVGASLGLHNMRILDIGGGLTAQVTGIWDVPGVVNAALDAHFPPGCGYDIIAEPGRYFAEAVGTLLCAVNGKRERQTPTGRSADYWLSDGLYGSFNGILYDHMVPTPVALPINNIPHHNEIPKGATTASLFGPTCDGADVICRDVSLPNLDVGDFVAFPKLGAYSWAGACNFNGFEAIGVHFFYVTT</sequence>
<dbReference type="UniPathway" id="UPA00535">
    <property type="reaction ID" value="UER00288"/>
</dbReference>
<evidence type="ECO:0000256" key="3">
    <source>
        <dbReference type="ARBA" id="ARBA00022898"/>
    </source>
</evidence>
<dbReference type="SUPFAM" id="SSF51419">
    <property type="entry name" value="PLP-binding barrel"/>
    <property type="match status" value="1"/>
</dbReference>
<dbReference type="GeneID" id="17036641"/>
<evidence type="ECO:0000313" key="13">
    <source>
        <dbReference type="EMBL" id="EIE18712.1"/>
    </source>
</evidence>
<dbReference type="PANTHER" id="PTHR11482">
    <property type="entry name" value="ARGININE/DIAMINOPIMELATE/ORNITHINE DECARBOXYLASE"/>
    <property type="match status" value="1"/>
</dbReference>
<evidence type="ECO:0000259" key="11">
    <source>
        <dbReference type="Pfam" id="PF00278"/>
    </source>
</evidence>
<dbReference type="Gene3D" id="2.40.37.10">
    <property type="entry name" value="Lyase, Ornithine Decarboxylase, Chain A, domain 1"/>
    <property type="match status" value="1"/>
</dbReference>
<dbReference type="RefSeq" id="XP_005643256.1">
    <property type="nucleotide sequence ID" value="XM_005643199.1"/>
</dbReference>
<evidence type="ECO:0000256" key="6">
    <source>
        <dbReference type="ARBA" id="ARBA00034138"/>
    </source>
</evidence>
<dbReference type="PANTHER" id="PTHR11482:SF6">
    <property type="entry name" value="ORNITHINE DECARBOXYLASE 1-RELATED"/>
    <property type="match status" value="1"/>
</dbReference>
<dbReference type="KEGG" id="csl:COCSUDRAFT_20423"/>
<dbReference type="Pfam" id="PF00278">
    <property type="entry name" value="Orn_DAP_Arg_deC"/>
    <property type="match status" value="1"/>
</dbReference>
<dbReference type="PRINTS" id="PR01182">
    <property type="entry name" value="ORNDCRBXLASE"/>
</dbReference>
<comment type="catalytic activity">
    <reaction evidence="8">
        <text>L-ornithine + H(+) = putrescine + CO2</text>
        <dbReference type="Rhea" id="RHEA:22964"/>
        <dbReference type="ChEBI" id="CHEBI:15378"/>
        <dbReference type="ChEBI" id="CHEBI:16526"/>
        <dbReference type="ChEBI" id="CHEBI:46911"/>
        <dbReference type="ChEBI" id="CHEBI:326268"/>
        <dbReference type="EC" id="4.1.1.17"/>
    </reaction>
</comment>
<dbReference type="InterPro" id="IPR029066">
    <property type="entry name" value="PLP-binding_barrel"/>
</dbReference>
<comment type="subunit">
    <text evidence="7">Homodimer. Only the dimer is catalytically active, as the active sites are constructed of residues from both monomers.</text>
</comment>
<dbReference type="Pfam" id="PF02784">
    <property type="entry name" value="Orn_Arg_deC_N"/>
    <property type="match status" value="1"/>
</dbReference>
<gene>
    <name evidence="13" type="ORF">COCSUDRAFT_20423</name>
</gene>
<evidence type="ECO:0000256" key="8">
    <source>
        <dbReference type="ARBA" id="ARBA00049127"/>
    </source>
</evidence>
<evidence type="ECO:0000256" key="10">
    <source>
        <dbReference type="RuleBase" id="RU003737"/>
    </source>
</evidence>
<organism evidence="13 14">
    <name type="scientific">Coccomyxa subellipsoidea (strain C-169)</name>
    <name type="common">Green microalga</name>
    <dbReference type="NCBI Taxonomy" id="574566"/>
    <lineage>
        <taxon>Eukaryota</taxon>
        <taxon>Viridiplantae</taxon>
        <taxon>Chlorophyta</taxon>
        <taxon>core chlorophytes</taxon>
        <taxon>Trebouxiophyceae</taxon>
        <taxon>Trebouxiophyceae incertae sedis</taxon>
        <taxon>Coccomyxaceae</taxon>
        <taxon>Coccomyxa</taxon>
        <taxon>Coccomyxa subellipsoidea</taxon>
    </lineage>
</organism>
<dbReference type="EMBL" id="AGSI01000022">
    <property type="protein sequence ID" value="EIE18712.1"/>
    <property type="molecule type" value="Genomic_DNA"/>
</dbReference>
<dbReference type="STRING" id="574566.I0YJZ3"/>